<evidence type="ECO:0000256" key="2">
    <source>
        <dbReference type="ARBA" id="ARBA00011233"/>
    </source>
</evidence>
<dbReference type="AlphaFoldDB" id="A0A0U3KZU6"/>
<keyword evidence="5 6" id="KW-0067">ATP-binding</keyword>
<evidence type="ECO:0000256" key="5">
    <source>
        <dbReference type="ARBA" id="ARBA00022840"/>
    </source>
</evidence>
<sequence>MANRLSQIATRTGDDGTTGLGDGTRVPKDHLRVQAMGDVDELNSQIGVLLAEPLPDDVRELLVVIQHELFNLGGELCMPGYSLLKDNAVLQLDQALADYNATLPRLAEFILPAGTRSAALAHVCRTVARRAERAVVTLAQQETLNAAPRHYLNRLSDLLFVLARVLNRANLDGKGGDDVYWKSERLAKYAAENAAENGAQNAQNAENASDSGTSSTP</sequence>
<dbReference type="NCBIfam" id="TIGR00636">
    <property type="entry name" value="PduO_Nterm"/>
    <property type="match status" value="1"/>
</dbReference>
<evidence type="ECO:0000256" key="7">
    <source>
        <dbReference type="SAM" id="MobiDB-lite"/>
    </source>
</evidence>
<dbReference type="Pfam" id="PF01923">
    <property type="entry name" value="Cob_adeno_trans"/>
    <property type="match status" value="1"/>
</dbReference>
<feature type="domain" description="Cobalamin adenosyltransferase-like" evidence="8">
    <location>
        <begin position="8"/>
        <end position="165"/>
    </location>
</feature>
<dbReference type="RefSeq" id="WP_083525969.1">
    <property type="nucleotide sequence ID" value="NZ_CP013729.1"/>
</dbReference>
<dbReference type="InterPro" id="IPR016030">
    <property type="entry name" value="CblAdoTrfase-like"/>
</dbReference>
<feature type="region of interest" description="Disordered" evidence="7">
    <location>
        <begin position="1"/>
        <end position="26"/>
    </location>
</feature>
<dbReference type="PANTHER" id="PTHR12213:SF0">
    <property type="entry name" value="CORRINOID ADENOSYLTRANSFERASE MMAB"/>
    <property type="match status" value="1"/>
</dbReference>
<dbReference type="KEGG" id="rdp:RD2015_101"/>
<evidence type="ECO:0000259" key="8">
    <source>
        <dbReference type="Pfam" id="PF01923"/>
    </source>
</evidence>
<feature type="region of interest" description="Disordered" evidence="7">
    <location>
        <begin position="192"/>
        <end position="217"/>
    </location>
</feature>
<dbReference type="FunFam" id="1.20.1200.10:FF:000001">
    <property type="entry name" value="Cob(I)yrinic acid a,c-diamide adenosyltransferase"/>
    <property type="match status" value="1"/>
</dbReference>
<evidence type="ECO:0000313" key="10">
    <source>
        <dbReference type="Proteomes" id="UP000060699"/>
    </source>
</evidence>
<gene>
    <name evidence="9" type="ORF">RD2015_101</name>
</gene>
<evidence type="ECO:0000256" key="1">
    <source>
        <dbReference type="ARBA" id="ARBA00007487"/>
    </source>
</evidence>
<evidence type="ECO:0000256" key="6">
    <source>
        <dbReference type="RuleBase" id="RU366026"/>
    </source>
</evidence>
<reference evidence="9 10" key="1">
    <citation type="submission" date="2015-12" db="EMBL/GenBank/DDBJ databases">
        <title>Complete genome of Roseateles depolymerans KCTC 42856.</title>
        <authorList>
            <person name="Kim K.M."/>
        </authorList>
    </citation>
    <scope>NUCLEOTIDE SEQUENCE [LARGE SCALE GENOMIC DNA]</scope>
    <source>
        <strain evidence="9 10">KCTC 42856</strain>
    </source>
</reference>
<dbReference type="PANTHER" id="PTHR12213">
    <property type="entry name" value="CORRINOID ADENOSYLTRANSFERASE"/>
    <property type="match status" value="1"/>
</dbReference>
<dbReference type="GO" id="GO:0005524">
    <property type="term" value="F:ATP binding"/>
    <property type="evidence" value="ECO:0007669"/>
    <property type="project" value="UniProtKB-UniRule"/>
</dbReference>
<dbReference type="InterPro" id="IPR036451">
    <property type="entry name" value="CblAdoTrfase-like_sf"/>
</dbReference>
<dbReference type="EC" id="2.5.1.-" evidence="6"/>
<keyword evidence="3 6" id="KW-0808">Transferase</keyword>
<comment type="catalytic activity">
    <reaction evidence="6">
        <text>2 cob(II)alamin + AH2 + 2 ATP = 2 adenosylcob(III)alamin + 2 triphosphate + A + 2 H(+)</text>
        <dbReference type="Rhea" id="RHEA:53304"/>
        <dbReference type="ChEBI" id="CHEBI:13193"/>
        <dbReference type="ChEBI" id="CHEBI:15378"/>
        <dbReference type="ChEBI" id="CHEBI:16304"/>
        <dbReference type="ChEBI" id="CHEBI:17499"/>
        <dbReference type="ChEBI" id="CHEBI:18036"/>
        <dbReference type="ChEBI" id="CHEBI:18408"/>
        <dbReference type="ChEBI" id="CHEBI:30616"/>
    </reaction>
</comment>
<evidence type="ECO:0000256" key="3">
    <source>
        <dbReference type="ARBA" id="ARBA00022679"/>
    </source>
</evidence>
<comment type="subunit">
    <text evidence="2">Homotrimer.</text>
</comment>
<dbReference type="PATRIC" id="fig|76731.3.peg.103"/>
<dbReference type="OrthoDB" id="9778896at2"/>
<keyword evidence="4 6" id="KW-0547">Nucleotide-binding</keyword>
<dbReference type="SUPFAM" id="SSF89028">
    <property type="entry name" value="Cobalamin adenosyltransferase-like"/>
    <property type="match status" value="1"/>
</dbReference>
<comment type="similarity">
    <text evidence="1 6">Belongs to the Cob(I)alamin adenosyltransferase family.</text>
</comment>
<name>A0A0U3KZU6_9BURK</name>
<protein>
    <recommendedName>
        <fullName evidence="6">Cobalamin adenosyltransferase</fullName>
        <ecNumber evidence="6">2.5.1.-</ecNumber>
    </recommendedName>
</protein>
<dbReference type="STRING" id="76731.RD2015_101"/>
<dbReference type="Gene3D" id="1.20.1200.10">
    <property type="entry name" value="Cobalamin adenosyltransferase-like"/>
    <property type="match status" value="1"/>
</dbReference>
<dbReference type="Proteomes" id="UP000060699">
    <property type="component" value="Chromosome"/>
</dbReference>
<evidence type="ECO:0000313" key="9">
    <source>
        <dbReference type="EMBL" id="ALV04606.1"/>
    </source>
</evidence>
<dbReference type="GO" id="GO:0008817">
    <property type="term" value="F:corrinoid adenosyltransferase activity"/>
    <property type="evidence" value="ECO:0007669"/>
    <property type="project" value="TreeGrafter"/>
</dbReference>
<organism evidence="9 10">
    <name type="scientific">Roseateles depolymerans</name>
    <dbReference type="NCBI Taxonomy" id="76731"/>
    <lineage>
        <taxon>Bacteria</taxon>
        <taxon>Pseudomonadati</taxon>
        <taxon>Pseudomonadota</taxon>
        <taxon>Betaproteobacteria</taxon>
        <taxon>Burkholderiales</taxon>
        <taxon>Sphaerotilaceae</taxon>
        <taxon>Roseateles</taxon>
    </lineage>
</organism>
<dbReference type="GO" id="GO:0009236">
    <property type="term" value="P:cobalamin biosynthetic process"/>
    <property type="evidence" value="ECO:0007669"/>
    <property type="project" value="UniProtKB-UniRule"/>
</dbReference>
<dbReference type="InterPro" id="IPR029499">
    <property type="entry name" value="PduO-typ"/>
</dbReference>
<keyword evidence="6" id="KW-0169">Cobalamin biosynthesis</keyword>
<evidence type="ECO:0000256" key="4">
    <source>
        <dbReference type="ARBA" id="ARBA00022741"/>
    </source>
</evidence>
<dbReference type="EMBL" id="CP013729">
    <property type="protein sequence ID" value="ALV04606.1"/>
    <property type="molecule type" value="Genomic_DNA"/>
</dbReference>
<feature type="compositionally biased region" description="Low complexity" evidence="7">
    <location>
        <begin position="192"/>
        <end position="208"/>
    </location>
</feature>
<proteinExistence type="inferred from homology"/>
<keyword evidence="10" id="KW-1185">Reference proteome</keyword>
<accession>A0A0U3KZU6</accession>